<name>A0A9W8V7D2_9HYPO</name>
<keyword evidence="3" id="KW-0479">Metal-binding</keyword>
<keyword evidence="4" id="KW-0560">Oxidoreductase</keyword>
<accession>A0A9W8V7D2</accession>
<keyword evidence="2" id="KW-0349">Heme</keyword>
<gene>
    <name evidence="6" type="ORF">NW762_013716</name>
</gene>
<protein>
    <recommendedName>
        <fullName evidence="8">Cytochrome P450 monooxygenase</fullName>
    </recommendedName>
</protein>
<evidence type="ECO:0000313" key="6">
    <source>
        <dbReference type="EMBL" id="KAJ4245972.1"/>
    </source>
</evidence>
<organism evidence="6 7">
    <name type="scientific">Fusarium torreyae</name>
    <dbReference type="NCBI Taxonomy" id="1237075"/>
    <lineage>
        <taxon>Eukaryota</taxon>
        <taxon>Fungi</taxon>
        <taxon>Dikarya</taxon>
        <taxon>Ascomycota</taxon>
        <taxon>Pezizomycotina</taxon>
        <taxon>Sordariomycetes</taxon>
        <taxon>Hypocreomycetidae</taxon>
        <taxon>Hypocreales</taxon>
        <taxon>Nectriaceae</taxon>
        <taxon>Fusarium</taxon>
    </lineage>
</organism>
<dbReference type="InterPro" id="IPR036396">
    <property type="entry name" value="Cyt_P450_sf"/>
</dbReference>
<dbReference type="GO" id="GO:0020037">
    <property type="term" value="F:heme binding"/>
    <property type="evidence" value="ECO:0007669"/>
    <property type="project" value="InterPro"/>
</dbReference>
<sequence>MSITLILTVFLTLLAVILKAIFDYYRGPLSSFPGPWYTRFTGIPLLYARATGTSREHLRQIHKLHGPVVRVGPNEVSVNSVDGYYKVHGVGSHCLKAPVFDRIRFSHSPMLFTMRNPQFHAQRKRVLGRSFAAVKTEQETQIRQLAKLAVSKIKSEAEHGKTDVYKWWRCLAVDVISGMAFGKPFELLESGGQGSPLYKALENAGPNVILQVILPNWLLSLARWSPIAWLRNVARVNQIIFNRAISALGEFRLSPICGTSMMGHLLSEEETSKRPTLSDEELGSEVSMMLVAGSDSTAATLTYASWEILRCPDLRRKIEDEVATLHPNFTAKEVEALPLLSSVLEEALRLYNPAAALVERLVPPSGISIHDWDIPSGTMIYTTGWLISRLEEVFPNPDT</sequence>
<evidence type="ECO:0000256" key="4">
    <source>
        <dbReference type="ARBA" id="ARBA00023002"/>
    </source>
</evidence>
<evidence type="ECO:0000256" key="1">
    <source>
        <dbReference type="ARBA" id="ARBA00010617"/>
    </source>
</evidence>
<dbReference type="PANTHER" id="PTHR24305">
    <property type="entry name" value="CYTOCHROME P450"/>
    <property type="match status" value="1"/>
</dbReference>
<dbReference type="GO" id="GO:0005506">
    <property type="term" value="F:iron ion binding"/>
    <property type="evidence" value="ECO:0007669"/>
    <property type="project" value="InterPro"/>
</dbReference>
<evidence type="ECO:0008006" key="8">
    <source>
        <dbReference type="Google" id="ProtNLM"/>
    </source>
</evidence>
<dbReference type="GO" id="GO:0004497">
    <property type="term" value="F:monooxygenase activity"/>
    <property type="evidence" value="ECO:0007669"/>
    <property type="project" value="InterPro"/>
</dbReference>
<dbReference type="EMBL" id="JAOQAZ010000044">
    <property type="protein sequence ID" value="KAJ4245972.1"/>
    <property type="molecule type" value="Genomic_DNA"/>
</dbReference>
<dbReference type="InterPro" id="IPR050121">
    <property type="entry name" value="Cytochrome_P450_monoxygenase"/>
</dbReference>
<evidence type="ECO:0000313" key="7">
    <source>
        <dbReference type="Proteomes" id="UP001152049"/>
    </source>
</evidence>
<keyword evidence="5" id="KW-0408">Iron</keyword>
<dbReference type="PANTHER" id="PTHR24305:SF96">
    <property type="entry name" value="CYTOCHROME P450 MONOOXYGENASE STCB-RELATED"/>
    <property type="match status" value="1"/>
</dbReference>
<comment type="similarity">
    <text evidence="1">Belongs to the cytochrome P450 family.</text>
</comment>
<evidence type="ECO:0000256" key="5">
    <source>
        <dbReference type="ARBA" id="ARBA00023004"/>
    </source>
</evidence>
<dbReference type="Gene3D" id="1.10.630.10">
    <property type="entry name" value="Cytochrome P450"/>
    <property type="match status" value="1"/>
</dbReference>
<dbReference type="SUPFAM" id="SSF48264">
    <property type="entry name" value="Cytochrome P450"/>
    <property type="match status" value="1"/>
</dbReference>
<reference evidence="6" key="1">
    <citation type="submission" date="2022-09" db="EMBL/GenBank/DDBJ databases">
        <title>Fusarium specimens isolated from Avocado Roots.</title>
        <authorList>
            <person name="Stajich J."/>
            <person name="Roper C."/>
            <person name="Heimlech-Rivalta G."/>
        </authorList>
    </citation>
    <scope>NUCLEOTIDE SEQUENCE</scope>
    <source>
        <strain evidence="6">CF00136</strain>
    </source>
</reference>
<keyword evidence="7" id="KW-1185">Reference proteome</keyword>
<dbReference type="OrthoDB" id="1470350at2759"/>
<dbReference type="InterPro" id="IPR001128">
    <property type="entry name" value="Cyt_P450"/>
</dbReference>
<dbReference type="GO" id="GO:0016705">
    <property type="term" value="F:oxidoreductase activity, acting on paired donors, with incorporation or reduction of molecular oxygen"/>
    <property type="evidence" value="ECO:0007669"/>
    <property type="project" value="InterPro"/>
</dbReference>
<comment type="caution">
    <text evidence="6">The sequence shown here is derived from an EMBL/GenBank/DDBJ whole genome shotgun (WGS) entry which is preliminary data.</text>
</comment>
<dbReference type="Pfam" id="PF00067">
    <property type="entry name" value="p450"/>
    <property type="match status" value="1"/>
</dbReference>
<evidence type="ECO:0000256" key="2">
    <source>
        <dbReference type="ARBA" id="ARBA00022617"/>
    </source>
</evidence>
<proteinExistence type="inferred from homology"/>
<evidence type="ECO:0000256" key="3">
    <source>
        <dbReference type="ARBA" id="ARBA00022723"/>
    </source>
</evidence>
<dbReference type="Proteomes" id="UP001152049">
    <property type="component" value="Unassembled WGS sequence"/>
</dbReference>
<dbReference type="AlphaFoldDB" id="A0A9W8V7D2"/>